<dbReference type="Gramene" id="Mp7g18360.1">
    <property type="protein sequence ID" value="Mp7g18360.1.cds"/>
    <property type="gene ID" value="Mp7g18360"/>
</dbReference>
<evidence type="ECO:0000313" key="2">
    <source>
        <dbReference type="Proteomes" id="UP000244005"/>
    </source>
</evidence>
<proteinExistence type="predicted"/>
<dbReference type="Proteomes" id="UP000244005">
    <property type="component" value="Unassembled WGS sequence"/>
</dbReference>
<accession>A0A2R6WE63</accession>
<dbReference type="AlphaFoldDB" id="A0A2R6WE63"/>
<dbReference type="EMBL" id="KZ772774">
    <property type="protein sequence ID" value="PTQ32127.1"/>
    <property type="molecule type" value="Genomic_DNA"/>
</dbReference>
<protein>
    <submittedName>
        <fullName evidence="1">Uncharacterized protein</fullName>
    </submittedName>
</protein>
<sequence>MRENISWVGEFDQAGAIVLNTFYQLFLGSSPQVVYNTARDHFAMNRLPLSTEEVVVCSISLERPARTVPEVIWLGEVVFATFSKGVENICDTLQKVMRRWTTDLIVRSVLGLMVIVNPRLNSNQQTHLTPILARVVNQFVWQRSLDLRVLRGIVALACPNQDTALLFGYLMEVIAGLAHHPCQEDDIMDQTTASDLESPAASSVDSYVEEAKVAHTLTQFYCVEPIYVAAMPCVVKKAVLGALNGGLDVAHNNPSGLLVSNQQSPPICCITLEPLLCPDGSVTADVVAVVQKSQTIGKDHAFLYRGRALRDWHAHSTVPTNPDTRTLVKPTEVFRLS</sequence>
<dbReference type="OMA" id="RENISWV"/>
<evidence type="ECO:0000313" key="1">
    <source>
        <dbReference type="EMBL" id="PTQ32127.1"/>
    </source>
</evidence>
<organism evidence="1 2">
    <name type="scientific">Marchantia polymorpha</name>
    <name type="common">Common liverwort</name>
    <name type="synonym">Marchantia aquatica</name>
    <dbReference type="NCBI Taxonomy" id="3197"/>
    <lineage>
        <taxon>Eukaryota</taxon>
        <taxon>Viridiplantae</taxon>
        <taxon>Streptophyta</taxon>
        <taxon>Embryophyta</taxon>
        <taxon>Marchantiophyta</taxon>
        <taxon>Marchantiopsida</taxon>
        <taxon>Marchantiidae</taxon>
        <taxon>Marchantiales</taxon>
        <taxon>Marchantiaceae</taxon>
        <taxon>Marchantia</taxon>
    </lineage>
</organism>
<dbReference type="OrthoDB" id="1862519at2759"/>
<gene>
    <name evidence="1" type="ORF">MARPO_0102s0004</name>
</gene>
<name>A0A2R6WE63_MARPO</name>
<reference evidence="2" key="1">
    <citation type="journal article" date="2017" name="Cell">
        <title>Insights into land plant evolution garnered from the Marchantia polymorpha genome.</title>
        <authorList>
            <person name="Bowman J.L."/>
            <person name="Kohchi T."/>
            <person name="Yamato K.T."/>
            <person name="Jenkins J."/>
            <person name="Shu S."/>
            <person name="Ishizaki K."/>
            <person name="Yamaoka S."/>
            <person name="Nishihama R."/>
            <person name="Nakamura Y."/>
            <person name="Berger F."/>
            <person name="Adam C."/>
            <person name="Aki S.S."/>
            <person name="Althoff F."/>
            <person name="Araki T."/>
            <person name="Arteaga-Vazquez M.A."/>
            <person name="Balasubrmanian S."/>
            <person name="Barry K."/>
            <person name="Bauer D."/>
            <person name="Boehm C.R."/>
            <person name="Briginshaw L."/>
            <person name="Caballero-Perez J."/>
            <person name="Catarino B."/>
            <person name="Chen F."/>
            <person name="Chiyoda S."/>
            <person name="Chovatia M."/>
            <person name="Davies K.M."/>
            <person name="Delmans M."/>
            <person name="Demura T."/>
            <person name="Dierschke T."/>
            <person name="Dolan L."/>
            <person name="Dorantes-Acosta A.E."/>
            <person name="Eklund D.M."/>
            <person name="Florent S.N."/>
            <person name="Flores-Sandoval E."/>
            <person name="Fujiyama A."/>
            <person name="Fukuzawa H."/>
            <person name="Galik B."/>
            <person name="Grimanelli D."/>
            <person name="Grimwood J."/>
            <person name="Grossniklaus U."/>
            <person name="Hamada T."/>
            <person name="Haseloff J."/>
            <person name="Hetherington A.J."/>
            <person name="Higo A."/>
            <person name="Hirakawa Y."/>
            <person name="Hundley H.N."/>
            <person name="Ikeda Y."/>
            <person name="Inoue K."/>
            <person name="Inoue S.I."/>
            <person name="Ishida S."/>
            <person name="Jia Q."/>
            <person name="Kakita M."/>
            <person name="Kanazawa T."/>
            <person name="Kawai Y."/>
            <person name="Kawashima T."/>
            <person name="Kennedy M."/>
            <person name="Kinose K."/>
            <person name="Kinoshita T."/>
            <person name="Kohara Y."/>
            <person name="Koide E."/>
            <person name="Komatsu K."/>
            <person name="Kopischke S."/>
            <person name="Kubo M."/>
            <person name="Kyozuka J."/>
            <person name="Lagercrantz U."/>
            <person name="Lin S.S."/>
            <person name="Lindquist E."/>
            <person name="Lipzen A.M."/>
            <person name="Lu C.W."/>
            <person name="De Luna E."/>
            <person name="Martienssen R.A."/>
            <person name="Minamino N."/>
            <person name="Mizutani M."/>
            <person name="Mizutani M."/>
            <person name="Mochizuki N."/>
            <person name="Monte I."/>
            <person name="Mosher R."/>
            <person name="Nagasaki H."/>
            <person name="Nakagami H."/>
            <person name="Naramoto S."/>
            <person name="Nishitani K."/>
            <person name="Ohtani M."/>
            <person name="Okamoto T."/>
            <person name="Okumura M."/>
            <person name="Phillips J."/>
            <person name="Pollak B."/>
            <person name="Reinders A."/>
            <person name="Rovekamp M."/>
            <person name="Sano R."/>
            <person name="Sawa S."/>
            <person name="Schmid M.W."/>
            <person name="Shirakawa M."/>
            <person name="Solano R."/>
            <person name="Spunde A."/>
            <person name="Suetsugu N."/>
            <person name="Sugano S."/>
            <person name="Sugiyama A."/>
            <person name="Sun R."/>
            <person name="Suzuki Y."/>
            <person name="Takenaka M."/>
            <person name="Takezawa D."/>
            <person name="Tomogane H."/>
            <person name="Tsuzuki M."/>
            <person name="Ueda T."/>
            <person name="Umeda M."/>
            <person name="Ward J.M."/>
            <person name="Watanabe Y."/>
            <person name="Yazaki K."/>
            <person name="Yokoyama R."/>
            <person name="Yoshitake Y."/>
            <person name="Yotsui I."/>
            <person name="Zachgo S."/>
            <person name="Schmutz J."/>
        </authorList>
    </citation>
    <scope>NUCLEOTIDE SEQUENCE [LARGE SCALE GENOMIC DNA]</scope>
    <source>
        <strain evidence="2">Tak-1</strain>
    </source>
</reference>
<keyword evidence="2" id="KW-1185">Reference proteome</keyword>